<dbReference type="EMBL" id="PUIA01000074">
    <property type="protein sequence ID" value="PQO25650.1"/>
    <property type="molecule type" value="Genomic_DNA"/>
</dbReference>
<protein>
    <submittedName>
        <fullName evidence="4">Molecular chaperone</fullName>
    </submittedName>
</protein>
<dbReference type="InterPro" id="IPR002068">
    <property type="entry name" value="A-crystallin/Hsp20_dom"/>
</dbReference>
<organism evidence="4 5">
    <name type="scientific">Blastopirellula marina</name>
    <dbReference type="NCBI Taxonomy" id="124"/>
    <lineage>
        <taxon>Bacteria</taxon>
        <taxon>Pseudomonadati</taxon>
        <taxon>Planctomycetota</taxon>
        <taxon>Planctomycetia</taxon>
        <taxon>Pirellulales</taxon>
        <taxon>Pirellulaceae</taxon>
        <taxon>Blastopirellula</taxon>
    </lineage>
</organism>
<proteinExistence type="inferred from homology"/>
<dbReference type="Pfam" id="PF00011">
    <property type="entry name" value="HSP20"/>
    <property type="match status" value="1"/>
</dbReference>
<evidence type="ECO:0000256" key="1">
    <source>
        <dbReference type="PROSITE-ProRule" id="PRU00285"/>
    </source>
</evidence>
<dbReference type="InterPro" id="IPR031107">
    <property type="entry name" value="Small_HSP"/>
</dbReference>
<gene>
    <name evidence="4" type="ORF">C5Y96_22785</name>
</gene>
<dbReference type="AlphaFoldDB" id="A0A2S8F0I6"/>
<evidence type="ECO:0000256" key="2">
    <source>
        <dbReference type="RuleBase" id="RU003616"/>
    </source>
</evidence>
<dbReference type="PANTHER" id="PTHR11527">
    <property type="entry name" value="HEAT-SHOCK PROTEIN 20 FAMILY MEMBER"/>
    <property type="match status" value="1"/>
</dbReference>
<comment type="similarity">
    <text evidence="1 2">Belongs to the small heat shock protein (HSP20) family.</text>
</comment>
<feature type="domain" description="SHSP" evidence="3">
    <location>
        <begin position="50"/>
        <end position="162"/>
    </location>
</feature>
<dbReference type="Proteomes" id="UP000240009">
    <property type="component" value="Unassembled WGS sequence"/>
</dbReference>
<dbReference type="Gene3D" id="2.60.40.790">
    <property type="match status" value="1"/>
</dbReference>
<dbReference type="SUPFAM" id="SSF49764">
    <property type="entry name" value="HSP20-like chaperones"/>
    <property type="match status" value="1"/>
</dbReference>
<dbReference type="CDD" id="cd06464">
    <property type="entry name" value="ACD_sHsps-like"/>
    <property type="match status" value="1"/>
</dbReference>
<dbReference type="InterPro" id="IPR008978">
    <property type="entry name" value="HSP20-like_chaperone"/>
</dbReference>
<dbReference type="PROSITE" id="PS01031">
    <property type="entry name" value="SHSP"/>
    <property type="match status" value="1"/>
</dbReference>
<name>A0A2S8F0I6_9BACT</name>
<comment type="caution">
    <text evidence="4">The sequence shown here is derived from an EMBL/GenBank/DDBJ whole genome shotgun (WGS) entry which is preliminary data.</text>
</comment>
<reference evidence="4 5" key="1">
    <citation type="submission" date="2018-02" db="EMBL/GenBank/DDBJ databases">
        <title>Comparative genomes isolates from brazilian mangrove.</title>
        <authorList>
            <person name="Araujo J.E."/>
            <person name="Taketani R.G."/>
            <person name="Silva M.C.P."/>
            <person name="Loureco M.V."/>
            <person name="Andreote F.D."/>
        </authorList>
    </citation>
    <scope>NUCLEOTIDE SEQUENCE [LARGE SCALE GENOMIC DNA]</scope>
    <source>
        <strain evidence="4 5">HEX-2 MGV</strain>
    </source>
</reference>
<evidence type="ECO:0000313" key="5">
    <source>
        <dbReference type="Proteomes" id="UP000240009"/>
    </source>
</evidence>
<accession>A0A2S8F0I6</accession>
<evidence type="ECO:0000259" key="3">
    <source>
        <dbReference type="PROSITE" id="PS01031"/>
    </source>
</evidence>
<sequence>MDKEKIMNAPLTTRQSRSLFPWAQGGNLPSLREEMEHLLHRFWDENGDVWGNQMLCPALDLKESDTEITVRLDLPGVQAKEVDIQLNGNQLVVSGERKEESEEKGETFHRVERRSGRFSRSTMLPCAVQESKIEATMKDGILTVVLPKSPEAQSRHIEVKNS</sequence>
<evidence type="ECO:0000313" key="4">
    <source>
        <dbReference type="EMBL" id="PQO25650.1"/>
    </source>
</evidence>